<comment type="function">
    <text evidence="5">Catalyzes the hydrolysis of inorganic pyrophosphate (PPi) forming two phosphate ions.</text>
</comment>
<evidence type="ECO:0000256" key="5">
    <source>
        <dbReference type="HAMAP-Rule" id="MF_00209"/>
    </source>
</evidence>
<feature type="signal peptide" evidence="6">
    <location>
        <begin position="1"/>
        <end position="21"/>
    </location>
</feature>
<evidence type="ECO:0000313" key="7">
    <source>
        <dbReference type="EMBL" id="TLF47236.1"/>
    </source>
</evidence>
<dbReference type="OrthoDB" id="5187599at2"/>
<feature type="binding site" evidence="5">
    <location>
        <position position="50"/>
    </location>
    <ligand>
        <name>substrate</name>
    </ligand>
</feature>
<sequence>MIKPVVLPLLAASLLSSAAQAQNVFDYPQTENAPTTFHVVNEIPAGGFTKYEINADQGQLIVDRYVSMPVRYPANYGSITSSAGGDGDPLDALVITRDPIYPGAVIKVKPIGVLRMVDDGEADDKIIAVPADDVDPTYADIDGMEDLPSMEVERLNAFFRVYKDLPDGGDIELNGFGDASEAREILTQALEAYEAAGQE</sequence>
<dbReference type="EMBL" id="VBUI01000030">
    <property type="protein sequence ID" value="TLF47236.1"/>
    <property type="molecule type" value="Genomic_DNA"/>
</dbReference>
<dbReference type="PROSITE" id="PS00387">
    <property type="entry name" value="PPASE"/>
    <property type="match status" value="1"/>
</dbReference>
<dbReference type="GO" id="GO:0004427">
    <property type="term" value="F:inorganic diphosphate phosphatase activity"/>
    <property type="evidence" value="ECO:0007669"/>
    <property type="project" value="UniProtKB-UniRule"/>
</dbReference>
<name>A0A5R8MCI8_9GAMM</name>
<dbReference type="GO" id="GO:0005737">
    <property type="term" value="C:cytoplasm"/>
    <property type="evidence" value="ECO:0007669"/>
    <property type="project" value="UniProtKB-SubCell"/>
</dbReference>
<proteinExistence type="inferred from homology"/>
<dbReference type="AlphaFoldDB" id="A0A5R8MCI8"/>
<comment type="subcellular location">
    <subcellularLocation>
        <location evidence="5">Cytoplasm</location>
    </subcellularLocation>
</comment>
<keyword evidence="8" id="KW-1185">Reference proteome</keyword>
<comment type="subunit">
    <text evidence="5">Homohexamer.</text>
</comment>
<dbReference type="PANTHER" id="PTHR10286">
    <property type="entry name" value="INORGANIC PYROPHOSPHATASE"/>
    <property type="match status" value="1"/>
</dbReference>
<feature type="binding site" evidence="5">
    <location>
        <position position="162"/>
    </location>
    <ligand>
        <name>substrate</name>
    </ligand>
</feature>
<comment type="catalytic activity">
    <reaction evidence="5">
        <text>diphosphate + H2O = 2 phosphate + H(+)</text>
        <dbReference type="Rhea" id="RHEA:24576"/>
        <dbReference type="ChEBI" id="CHEBI:15377"/>
        <dbReference type="ChEBI" id="CHEBI:15378"/>
        <dbReference type="ChEBI" id="CHEBI:33019"/>
        <dbReference type="ChEBI" id="CHEBI:43474"/>
        <dbReference type="EC" id="3.6.1.1"/>
    </reaction>
</comment>
<keyword evidence="6" id="KW-0732">Signal</keyword>
<dbReference type="SUPFAM" id="SSF50324">
    <property type="entry name" value="Inorganic pyrophosphatase"/>
    <property type="match status" value="1"/>
</dbReference>
<feature type="binding site" evidence="5">
    <location>
        <position position="123"/>
    </location>
    <ligand>
        <name>Mg(2+)</name>
        <dbReference type="ChEBI" id="CHEBI:18420"/>
        <label>1</label>
    </ligand>
</feature>
<evidence type="ECO:0000313" key="8">
    <source>
        <dbReference type="Proteomes" id="UP000306973"/>
    </source>
</evidence>
<keyword evidence="5" id="KW-0963">Cytoplasm</keyword>
<dbReference type="CDD" id="cd00412">
    <property type="entry name" value="pyrophosphatase"/>
    <property type="match status" value="1"/>
</dbReference>
<dbReference type="InterPro" id="IPR008162">
    <property type="entry name" value="Pyrophosphatase"/>
</dbReference>
<comment type="caution">
    <text evidence="7">The sequence shown here is derived from an EMBL/GenBank/DDBJ whole genome shotgun (WGS) entry which is preliminary data.</text>
</comment>
<keyword evidence="4 5" id="KW-0460">Magnesium</keyword>
<feature type="binding site" evidence="5">
    <location>
        <position position="64"/>
    </location>
    <ligand>
        <name>substrate</name>
    </ligand>
</feature>
<dbReference type="Pfam" id="PF00719">
    <property type="entry name" value="Pyrophosphatase"/>
    <property type="match status" value="1"/>
</dbReference>
<comment type="cofactor">
    <cofactor evidence="1 5">
        <name>Mg(2+)</name>
        <dbReference type="ChEBI" id="CHEBI:18420"/>
    </cofactor>
</comment>
<dbReference type="EC" id="3.6.1.1" evidence="5"/>
<keyword evidence="2 5" id="KW-0479">Metal-binding</keyword>
<protein>
    <recommendedName>
        <fullName evidence="5">Inorganic pyrophosphatase</fullName>
        <ecNumber evidence="5">3.6.1.1</ecNumber>
    </recommendedName>
    <alternativeName>
        <fullName evidence="5">Pyrophosphate phospho-hydrolase</fullName>
        <shortName evidence="5">PPase</shortName>
    </alternativeName>
</protein>
<reference evidence="7 8" key="1">
    <citation type="journal article" date="2007" name="Int. J. Syst. Evol. Microbiol.">
        <title>Halomonas saccharevitans sp. nov., Halomonas arcis sp. nov. and Halomonas subterranea sp. nov., halophilic bacteria isolated from hypersaline environments of China.</title>
        <authorList>
            <person name="Xu X.W."/>
            <person name="Wu Y.H."/>
            <person name="Zhou Z."/>
            <person name="Wang C.S."/>
            <person name="Zhou Y.G."/>
            <person name="Zhang H.B."/>
            <person name="Wang Y."/>
            <person name="Wu M."/>
        </authorList>
    </citation>
    <scope>NUCLEOTIDE SEQUENCE [LARGE SCALE GENOMIC DNA]</scope>
    <source>
        <strain evidence="7 8">TBZ3</strain>
    </source>
</reference>
<dbReference type="GO" id="GO:0000287">
    <property type="term" value="F:magnesium ion binding"/>
    <property type="evidence" value="ECO:0007669"/>
    <property type="project" value="UniProtKB-UniRule"/>
</dbReference>
<feature type="binding site" evidence="5">
    <location>
        <position position="76"/>
    </location>
    <ligand>
        <name>substrate</name>
    </ligand>
</feature>
<feature type="chain" id="PRO_5024316436" description="Inorganic pyrophosphatase" evidence="6">
    <location>
        <begin position="22"/>
        <end position="199"/>
    </location>
</feature>
<organism evidence="7 8">
    <name type="scientific">Halomonas urmiana</name>
    <dbReference type="NCBI Taxonomy" id="490901"/>
    <lineage>
        <taxon>Bacteria</taxon>
        <taxon>Pseudomonadati</taxon>
        <taxon>Pseudomonadota</taxon>
        <taxon>Gammaproteobacteria</taxon>
        <taxon>Oceanospirillales</taxon>
        <taxon>Halomonadaceae</taxon>
        <taxon>Halomonas</taxon>
    </lineage>
</organism>
<dbReference type="InterPro" id="IPR036649">
    <property type="entry name" value="Pyrophosphatase_sf"/>
</dbReference>
<feature type="binding site" evidence="5">
    <location>
        <position position="91"/>
    </location>
    <ligand>
        <name>Mg(2+)</name>
        <dbReference type="ChEBI" id="CHEBI:18420"/>
        <label>1</label>
    </ligand>
</feature>
<gene>
    <name evidence="5" type="primary">ppa</name>
    <name evidence="7" type="ORF">FEI13_16295</name>
</gene>
<evidence type="ECO:0000256" key="4">
    <source>
        <dbReference type="ARBA" id="ARBA00022842"/>
    </source>
</evidence>
<evidence type="ECO:0000256" key="2">
    <source>
        <dbReference type="ARBA" id="ARBA00022723"/>
    </source>
</evidence>
<dbReference type="HAMAP" id="MF_00209">
    <property type="entry name" value="Inorganic_PPase"/>
    <property type="match status" value="1"/>
</dbReference>
<accession>A0A5R8MCI8</accession>
<feature type="binding site" evidence="5">
    <location>
        <position position="86"/>
    </location>
    <ligand>
        <name>Mg(2+)</name>
        <dbReference type="ChEBI" id="CHEBI:18420"/>
        <label>1</label>
    </ligand>
</feature>
<keyword evidence="3 5" id="KW-0378">Hydrolase</keyword>
<dbReference type="Gene3D" id="3.90.80.10">
    <property type="entry name" value="Inorganic pyrophosphatase"/>
    <property type="match status" value="1"/>
</dbReference>
<feature type="binding site" evidence="5">
    <location>
        <position position="91"/>
    </location>
    <ligand>
        <name>Mg(2+)</name>
        <dbReference type="ChEBI" id="CHEBI:18420"/>
        <label>2</label>
    </ligand>
</feature>
<dbReference type="GO" id="GO:0006796">
    <property type="term" value="P:phosphate-containing compound metabolic process"/>
    <property type="evidence" value="ECO:0007669"/>
    <property type="project" value="InterPro"/>
</dbReference>
<evidence type="ECO:0000256" key="6">
    <source>
        <dbReference type="SAM" id="SignalP"/>
    </source>
</evidence>
<dbReference type="Proteomes" id="UP000306973">
    <property type="component" value="Unassembled WGS sequence"/>
</dbReference>
<comment type="similarity">
    <text evidence="5">Belongs to the PPase family.</text>
</comment>
<evidence type="ECO:0000256" key="1">
    <source>
        <dbReference type="ARBA" id="ARBA00001946"/>
    </source>
</evidence>
<dbReference type="RefSeq" id="WP_138182572.1">
    <property type="nucleotide sequence ID" value="NZ_VBUI01000030.1"/>
</dbReference>
<evidence type="ECO:0000256" key="3">
    <source>
        <dbReference type="ARBA" id="ARBA00022801"/>
    </source>
</evidence>